<comment type="function">
    <text evidence="1">N-acetylglutamate synthase involved in arginine biosynthesis.</text>
</comment>
<keyword evidence="10" id="KW-0496">Mitochondrion</keyword>
<evidence type="ECO:0000256" key="5">
    <source>
        <dbReference type="ARBA" id="ARBA00012697"/>
    </source>
</evidence>
<evidence type="ECO:0000256" key="12">
    <source>
        <dbReference type="ARBA" id="ARBA00030346"/>
    </source>
</evidence>
<evidence type="ECO:0000256" key="8">
    <source>
        <dbReference type="ARBA" id="ARBA00022679"/>
    </source>
</evidence>
<comment type="pathway">
    <text evidence="3">Amino-acid biosynthesis; L-arginine biosynthesis; N(2)-acetyl-L-ornithine from L-glutamate: step 1/4.</text>
</comment>
<organism evidence="17 18">
    <name type="scientific">Catenaria anguillulae PL171</name>
    <dbReference type="NCBI Taxonomy" id="765915"/>
    <lineage>
        <taxon>Eukaryota</taxon>
        <taxon>Fungi</taxon>
        <taxon>Fungi incertae sedis</taxon>
        <taxon>Blastocladiomycota</taxon>
        <taxon>Blastocladiomycetes</taxon>
        <taxon>Blastocladiales</taxon>
        <taxon>Catenariaceae</taxon>
        <taxon>Catenaria</taxon>
    </lineage>
</organism>
<dbReference type="UniPathway" id="UPA00068"/>
<evidence type="ECO:0000256" key="14">
    <source>
        <dbReference type="ARBA" id="ARBA00048372"/>
    </source>
</evidence>
<evidence type="ECO:0000256" key="4">
    <source>
        <dbReference type="ARBA" id="ARBA00008694"/>
    </source>
</evidence>
<evidence type="ECO:0000313" key="17">
    <source>
        <dbReference type="EMBL" id="ORZ37327.1"/>
    </source>
</evidence>
<name>A0A1Y2HRV7_9FUNG</name>
<dbReference type="GO" id="GO:0006592">
    <property type="term" value="P:ornithine biosynthetic process"/>
    <property type="evidence" value="ECO:0007669"/>
    <property type="project" value="TreeGrafter"/>
</dbReference>
<dbReference type="Proteomes" id="UP000193411">
    <property type="component" value="Unassembled WGS sequence"/>
</dbReference>
<dbReference type="InterPro" id="IPR036393">
    <property type="entry name" value="AceGlu_kinase-like_sf"/>
</dbReference>
<feature type="domain" description="N-acetyltransferase" evidence="16">
    <location>
        <begin position="468"/>
        <end position="633"/>
    </location>
</feature>
<evidence type="ECO:0000256" key="9">
    <source>
        <dbReference type="ARBA" id="ARBA00022946"/>
    </source>
</evidence>
<evidence type="ECO:0000256" key="3">
    <source>
        <dbReference type="ARBA" id="ARBA00004925"/>
    </source>
</evidence>
<dbReference type="OrthoDB" id="5585968at2759"/>
<protein>
    <recommendedName>
        <fullName evidence="6">Amino-acid acetyltransferase, mitochondrial</fullName>
        <ecNumber evidence="5">2.3.1.1</ecNumber>
    </recommendedName>
    <alternativeName>
        <fullName evidence="12">Glutamate N-acetyltransferase</fullName>
    </alternativeName>
    <alternativeName>
        <fullName evidence="13">N-acetylglutamate synthase</fullName>
    </alternativeName>
</protein>
<comment type="catalytic activity">
    <reaction evidence="14">
        <text>L-glutamate + acetyl-CoA = N-acetyl-L-glutamate + CoA + H(+)</text>
        <dbReference type="Rhea" id="RHEA:24292"/>
        <dbReference type="ChEBI" id="CHEBI:15378"/>
        <dbReference type="ChEBI" id="CHEBI:29985"/>
        <dbReference type="ChEBI" id="CHEBI:44337"/>
        <dbReference type="ChEBI" id="CHEBI:57287"/>
        <dbReference type="ChEBI" id="CHEBI:57288"/>
        <dbReference type="EC" id="2.3.1.1"/>
    </reaction>
</comment>
<proteinExistence type="inferred from homology"/>
<dbReference type="Pfam" id="PF04768">
    <property type="entry name" value="NAT"/>
    <property type="match status" value="1"/>
</dbReference>
<comment type="caution">
    <text evidence="17">The sequence shown here is derived from an EMBL/GenBank/DDBJ whole genome shotgun (WGS) entry which is preliminary data.</text>
</comment>
<dbReference type="AlphaFoldDB" id="A0A1Y2HRV7"/>
<feature type="region of interest" description="Disordered" evidence="15">
    <location>
        <begin position="421"/>
        <end position="454"/>
    </location>
</feature>
<feature type="compositionally biased region" description="Low complexity" evidence="15">
    <location>
        <begin position="429"/>
        <end position="438"/>
    </location>
</feature>
<dbReference type="EMBL" id="MCFL01000013">
    <property type="protein sequence ID" value="ORZ37327.1"/>
    <property type="molecule type" value="Genomic_DNA"/>
</dbReference>
<evidence type="ECO:0000256" key="13">
    <source>
        <dbReference type="ARBA" id="ARBA00033251"/>
    </source>
</evidence>
<comment type="similarity">
    <text evidence="4">Belongs to the acetyltransferase family.</text>
</comment>
<dbReference type="GO" id="GO:0006526">
    <property type="term" value="P:L-arginine biosynthetic process"/>
    <property type="evidence" value="ECO:0007669"/>
    <property type="project" value="UniProtKB-UniPathway"/>
</dbReference>
<dbReference type="PROSITE" id="PS51731">
    <property type="entry name" value="GNAT_NAGS"/>
    <property type="match status" value="1"/>
</dbReference>
<comment type="subcellular location">
    <subcellularLocation>
        <location evidence="2">Mitochondrion</location>
    </subcellularLocation>
</comment>
<gene>
    <name evidence="17" type="ORF">BCR44DRAFT_44673</name>
</gene>
<evidence type="ECO:0000313" key="18">
    <source>
        <dbReference type="Proteomes" id="UP000193411"/>
    </source>
</evidence>
<evidence type="ECO:0000256" key="1">
    <source>
        <dbReference type="ARBA" id="ARBA00002294"/>
    </source>
</evidence>
<dbReference type="GO" id="GO:0004042">
    <property type="term" value="F:L-glutamate N-acetyltransferase activity"/>
    <property type="evidence" value="ECO:0007669"/>
    <property type="project" value="TreeGrafter"/>
</dbReference>
<evidence type="ECO:0000256" key="2">
    <source>
        <dbReference type="ARBA" id="ARBA00004173"/>
    </source>
</evidence>
<keyword evidence="9" id="KW-0809">Transit peptide</keyword>
<dbReference type="EC" id="2.3.1.1" evidence="5"/>
<evidence type="ECO:0000256" key="15">
    <source>
        <dbReference type="SAM" id="MobiDB-lite"/>
    </source>
</evidence>
<dbReference type="STRING" id="765915.A0A1Y2HRV7"/>
<keyword evidence="8" id="KW-0808">Transferase</keyword>
<dbReference type="GO" id="GO:0005759">
    <property type="term" value="C:mitochondrial matrix"/>
    <property type="evidence" value="ECO:0007669"/>
    <property type="project" value="TreeGrafter"/>
</dbReference>
<accession>A0A1Y2HRV7</accession>
<feature type="compositionally biased region" description="Polar residues" evidence="15">
    <location>
        <begin position="104"/>
        <end position="113"/>
    </location>
</feature>
<reference evidence="17 18" key="1">
    <citation type="submission" date="2016-07" db="EMBL/GenBank/DDBJ databases">
        <title>Pervasive Adenine N6-methylation of Active Genes in Fungi.</title>
        <authorList>
            <consortium name="DOE Joint Genome Institute"/>
            <person name="Mondo S.J."/>
            <person name="Dannebaum R.O."/>
            <person name="Kuo R.C."/>
            <person name="Labutti K."/>
            <person name="Haridas S."/>
            <person name="Kuo A."/>
            <person name="Salamov A."/>
            <person name="Ahrendt S.R."/>
            <person name="Lipzen A."/>
            <person name="Sullivan W."/>
            <person name="Andreopoulos W.B."/>
            <person name="Clum A."/>
            <person name="Lindquist E."/>
            <person name="Daum C."/>
            <person name="Ramamoorthy G.K."/>
            <person name="Gryganskyi A."/>
            <person name="Culley D."/>
            <person name="Magnuson J.K."/>
            <person name="James T.Y."/>
            <person name="O'Malley M.A."/>
            <person name="Stajich J.E."/>
            <person name="Spatafora J.W."/>
            <person name="Visel A."/>
            <person name="Grigoriev I.V."/>
        </authorList>
    </citation>
    <scope>NUCLEOTIDE SEQUENCE [LARGE SCALE GENOMIC DNA]</scope>
    <source>
        <strain evidence="17 18">PL171</strain>
    </source>
</reference>
<evidence type="ECO:0000256" key="10">
    <source>
        <dbReference type="ARBA" id="ARBA00023128"/>
    </source>
</evidence>
<keyword evidence="18" id="KW-1185">Reference proteome</keyword>
<evidence type="ECO:0000256" key="7">
    <source>
        <dbReference type="ARBA" id="ARBA00022605"/>
    </source>
</evidence>
<evidence type="ECO:0000256" key="6">
    <source>
        <dbReference type="ARBA" id="ARBA00018802"/>
    </source>
</evidence>
<dbReference type="Gene3D" id="3.40.630.30">
    <property type="match status" value="1"/>
</dbReference>
<dbReference type="PANTHER" id="PTHR23342:SF4">
    <property type="entry name" value="AMINO-ACID ACETYLTRANSFERASE, MITOCHONDRIAL"/>
    <property type="match status" value="1"/>
</dbReference>
<keyword evidence="7" id="KW-0028">Amino-acid biosynthesis</keyword>
<dbReference type="PANTHER" id="PTHR23342">
    <property type="entry name" value="N-ACETYLGLUTAMATE SYNTHASE"/>
    <property type="match status" value="1"/>
</dbReference>
<evidence type="ECO:0000259" key="16">
    <source>
        <dbReference type="PROSITE" id="PS51731"/>
    </source>
</evidence>
<dbReference type="Gene3D" id="3.40.1160.10">
    <property type="entry name" value="Acetylglutamate kinase-like"/>
    <property type="match status" value="1"/>
</dbReference>
<keyword evidence="11" id="KW-0012">Acyltransferase</keyword>
<dbReference type="InterPro" id="IPR006855">
    <property type="entry name" value="Vertebrate-like_GNAT_dom"/>
</dbReference>
<feature type="region of interest" description="Disordered" evidence="15">
    <location>
        <begin position="94"/>
        <end position="113"/>
    </location>
</feature>
<sequence length="642" mass="68412">MLSHFRPRAPPWLLVKKTCQASTPTFPRSVESIWIHCAHPIRFNLLPRHFHHVPIAAAARPTSQAIISRILAAGAPSPREAASYVRKYDLHLHRPDSSFPPSPTTLNQSPSSGGPSSVHIALVQLQWPLSPSAAENVAANLVALHRLAVTPIIVVDLDPAEPPPPSLVHDDGTVIDPEAELDEVEFTPSTVIPPLALRDPASFRSEQITACDQVARALHAAGAIARPLPSSVFHLVDDSNGTAIDDTLTPPAVDVTSLQSCLDKAVIPVLAPLATTWSTSRTVPLTLALAMTALAKELGSTPQVSASGPNDVNRTMDPARHFVRRCLPSKLVIVNRARGGIPDRGMMRTGAVGGRAFINLAMEFDSVLKEVPAGAQDDLAQAQRVLSVLPPSATAVIASAGASAAIVSHYLTDKPLVAVSLPHRPPPHSASTSSSTVDDPLDSDEVTPVPPVPAAARQVPPTVLRLGVPIRIVQSLDHVNILKLTHLLESSFGRQLDADRFYTRIASRLHSVVIAGDYSGAAIITLEGDRRSVPYLDKFAVSPKVQSGGVADILWMTLRDDVCRDGLVWRSRADNKVNPWYFARSDGMVKLGAVAPQAAGPKGGWAVFWFGGQGAHGGEGGWQVPVEEYVQVAKEVPASFVG</sequence>
<evidence type="ECO:0000256" key="11">
    <source>
        <dbReference type="ARBA" id="ARBA00023315"/>
    </source>
</evidence>